<accession>A0A191ZIR1</accession>
<dbReference type="KEGG" id="haz:A9404_10400"/>
<keyword evidence="1" id="KW-0732">Signal</keyword>
<dbReference type="InterPro" id="IPR012341">
    <property type="entry name" value="6hp_glycosidase-like_sf"/>
</dbReference>
<dbReference type="SUPFAM" id="SSF52833">
    <property type="entry name" value="Thioredoxin-like"/>
    <property type="match status" value="1"/>
</dbReference>
<dbReference type="InterPro" id="IPR008928">
    <property type="entry name" value="6-hairpin_glycosidase_sf"/>
</dbReference>
<evidence type="ECO:0000259" key="2">
    <source>
        <dbReference type="Pfam" id="PF03190"/>
    </source>
</evidence>
<dbReference type="OrthoDB" id="9762614at2"/>
<reference evidence="3 4" key="1">
    <citation type="submission" date="2016-06" db="EMBL/GenBank/DDBJ databases">
        <title>Insight into the functional genes involving in sulfur oxidation in Pearl River water.</title>
        <authorList>
            <person name="Luo J."/>
            <person name="Tan X."/>
            <person name="Lin W."/>
        </authorList>
    </citation>
    <scope>NUCLEOTIDE SEQUENCE [LARGE SCALE GENOMIC DNA]</scope>
    <source>
        <strain evidence="3 4">LS2</strain>
    </source>
</reference>
<dbReference type="Pfam" id="PF03190">
    <property type="entry name" value="Thioredox_DsbH"/>
    <property type="match status" value="1"/>
</dbReference>
<feature type="signal peptide" evidence="1">
    <location>
        <begin position="1"/>
        <end position="27"/>
    </location>
</feature>
<dbReference type="EMBL" id="CP016027">
    <property type="protein sequence ID" value="ANJ67732.1"/>
    <property type="molecule type" value="Genomic_DNA"/>
</dbReference>
<keyword evidence="4" id="KW-1185">Reference proteome</keyword>
<dbReference type="Gene3D" id="1.50.10.10">
    <property type="match status" value="1"/>
</dbReference>
<evidence type="ECO:0000313" key="3">
    <source>
        <dbReference type="EMBL" id="ANJ67732.1"/>
    </source>
</evidence>
<dbReference type="AlphaFoldDB" id="A0A191ZIR1"/>
<dbReference type="GO" id="GO:0005975">
    <property type="term" value="P:carbohydrate metabolic process"/>
    <property type="evidence" value="ECO:0007669"/>
    <property type="project" value="InterPro"/>
</dbReference>
<dbReference type="STRING" id="1860122.A9404_10400"/>
<dbReference type="InterPro" id="IPR004879">
    <property type="entry name" value="Ssp411-like_TRX"/>
</dbReference>
<gene>
    <name evidence="3" type="ORF">A9404_10400</name>
</gene>
<feature type="chain" id="PRO_5008250428" description="Spermatogenesis-associated protein 20-like TRX domain-containing protein" evidence="1">
    <location>
        <begin position="28"/>
        <end position="852"/>
    </location>
</feature>
<evidence type="ECO:0000256" key="1">
    <source>
        <dbReference type="SAM" id="SignalP"/>
    </source>
</evidence>
<dbReference type="SUPFAM" id="SSF48208">
    <property type="entry name" value="Six-hairpin glycosidases"/>
    <property type="match status" value="1"/>
</dbReference>
<dbReference type="PANTHER" id="PTHR42899:SF1">
    <property type="entry name" value="SPERMATOGENESIS-ASSOCIATED PROTEIN 20"/>
    <property type="match status" value="1"/>
</dbReference>
<feature type="domain" description="Spermatogenesis-associated protein 20-like TRX" evidence="2">
    <location>
        <begin position="105"/>
        <end position="259"/>
    </location>
</feature>
<dbReference type="InterPro" id="IPR024705">
    <property type="entry name" value="Ssp411"/>
</dbReference>
<proteinExistence type="predicted"/>
<dbReference type="InterPro" id="IPR036249">
    <property type="entry name" value="Thioredoxin-like_sf"/>
</dbReference>
<organism evidence="3 4">
    <name type="scientific">Halothiobacillus diazotrophicus</name>
    <dbReference type="NCBI Taxonomy" id="1860122"/>
    <lineage>
        <taxon>Bacteria</taxon>
        <taxon>Pseudomonadati</taxon>
        <taxon>Pseudomonadota</taxon>
        <taxon>Gammaproteobacteria</taxon>
        <taxon>Chromatiales</taxon>
        <taxon>Halothiobacillaceae</taxon>
        <taxon>Halothiobacillus</taxon>
    </lineage>
</organism>
<dbReference type="RefSeq" id="WP_066101191.1">
    <property type="nucleotide sequence ID" value="NZ_CP016027.1"/>
</dbReference>
<protein>
    <recommendedName>
        <fullName evidence="2">Spermatogenesis-associated protein 20-like TRX domain-containing protein</fullName>
    </recommendedName>
</protein>
<sequence length="852" mass="92115">MNLGSLIRQRGFGIAFALLALPAVAPADAPLSTLTREAPAMTHEVRAVPIPQSAAAARSLVAWPGLPAAEQPAVNAAEAHARKNPLAGGDPHTRWLDAAGKPLFTNRLILSPSPYLLEHAHNPVDWHPWGPAALAAAKAQNKPLFISIGYASCHWCHVMAQESFESPDVARVLNQSFIPVKVDRQQNPELDSRYQIAVAIVGGGQTGWPASIYTLPDGRPFFATLYQPEPQFLATLNQVAKVWATRPAAVAQDADKLTGLMRRVLDQQAQAQTLDASLIARTAQDLMQQIDPFEGGFGDGVKFPDTARLMFLLDQLGHGTLPPDQLASLRDSLNLTLEHMRRGGIYDQLGGGFFRYSTTPDWRVPHFEKMAYDQAELARTYLRAGLVLGRHDYWQTAEDTLDFVLAHMRAPDGGFIAALDADSALPTGSAASIGNQDAPGPLHEGAFYTWRPSEIEAVLSPADARLAMAYWRISPSGDIEGMSVPHRASAADEALLAKFHHLSPAALSEKMATLRERLNHIRARRPAPRQDGNRIASWNGLLIRALADGGRLLGQPRFVHAAAAAARFVDRKMRLPDGGLAHSFNRGVASGVANLADHADYALGLIALYDATGDRTWLKQAEVQATRIRQNFAAPAGGYVDQPTTSSAAGVVQDLPVRPYEDSPEPAGNVQALRLFMALTRRGSTAVDSELAEGLIAAFSGLVARDPQASTGMLAALTGERMGAIDTQAYGAHGGFHAQIHRRDRGQFDVDLVFAPGWHINAHETRGDLIATRLTAVSPLKLALVDYPVGKTMRLAFSDAPLNLYLGKTRISGVVPPDALAFPQRVRLDYQACNDEICLAPTQVTLWLPPVH</sequence>
<dbReference type="Gene3D" id="3.40.30.10">
    <property type="entry name" value="Glutaredoxin"/>
    <property type="match status" value="1"/>
</dbReference>
<dbReference type="Proteomes" id="UP000078596">
    <property type="component" value="Chromosome"/>
</dbReference>
<evidence type="ECO:0000313" key="4">
    <source>
        <dbReference type="Proteomes" id="UP000078596"/>
    </source>
</evidence>
<dbReference type="PANTHER" id="PTHR42899">
    <property type="entry name" value="SPERMATOGENESIS-ASSOCIATED PROTEIN 20"/>
    <property type="match status" value="1"/>
</dbReference>
<name>A0A191ZIR1_9GAMM</name>